<dbReference type="NCBIfam" id="NF007914">
    <property type="entry name" value="PRK10628.1"/>
    <property type="match status" value="1"/>
</dbReference>
<evidence type="ECO:0000313" key="8">
    <source>
        <dbReference type="Proteomes" id="UP001230220"/>
    </source>
</evidence>
<evidence type="ECO:0000256" key="3">
    <source>
        <dbReference type="ARBA" id="ARBA00022723"/>
    </source>
</evidence>
<keyword evidence="7" id="KW-0223">Dioxygenase</keyword>
<evidence type="ECO:0000256" key="4">
    <source>
        <dbReference type="ARBA" id="ARBA00022833"/>
    </source>
</evidence>
<dbReference type="SUPFAM" id="SSF53213">
    <property type="entry name" value="LigB-like"/>
    <property type="match status" value="1"/>
</dbReference>
<dbReference type="PANTHER" id="PTHR30096">
    <property type="entry name" value="4,5-DOPA DIOXYGENASE EXTRADIOL-LIKE PROTEIN"/>
    <property type="match status" value="1"/>
</dbReference>
<dbReference type="Pfam" id="PF02900">
    <property type="entry name" value="LigB"/>
    <property type="match status" value="1"/>
</dbReference>
<name>A0ABU0E7B8_9FIRM</name>
<feature type="domain" description="Extradiol ring-cleavage dioxygenase class III enzyme subunit B" evidence="6">
    <location>
        <begin position="24"/>
        <end position="249"/>
    </location>
</feature>
<evidence type="ECO:0000259" key="6">
    <source>
        <dbReference type="Pfam" id="PF02900"/>
    </source>
</evidence>
<comment type="cofactor">
    <cofactor evidence="1">
        <name>Zn(2+)</name>
        <dbReference type="ChEBI" id="CHEBI:29105"/>
    </cofactor>
</comment>
<organism evidence="7 8">
    <name type="scientific">Breznakia pachnodae</name>
    <dbReference type="NCBI Taxonomy" id="265178"/>
    <lineage>
        <taxon>Bacteria</taxon>
        <taxon>Bacillati</taxon>
        <taxon>Bacillota</taxon>
        <taxon>Erysipelotrichia</taxon>
        <taxon>Erysipelotrichales</taxon>
        <taxon>Erysipelotrichaceae</taxon>
        <taxon>Breznakia</taxon>
    </lineage>
</organism>
<dbReference type="RefSeq" id="WP_307410794.1">
    <property type="nucleotide sequence ID" value="NZ_JAUSUR010000008.1"/>
</dbReference>
<dbReference type="Proteomes" id="UP001230220">
    <property type="component" value="Unassembled WGS sequence"/>
</dbReference>
<comment type="caution">
    <text evidence="7">The sequence shown here is derived from an EMBL/GenBank/DDBJ whole genome shotgun (WGS) entry which is preliminary data.</text>
</comment>
<dbReference type="InterPro" id="IPR014436">
    <property type="entry name" value="Extradiol_dOase_DODA"/>
</dbReference>
<dbReference type="EMBL" id="JAUSUR010000008">
    <property type="protein sequence ID" value="MDQ0362782.1"/>
    <property type="molecule type" value="Genomic_DNA"/>
</dbReference>
<sequence length="254" mass="28723">MKKMPVIFVGHGSPMNIIENNTFREGWREMASRLPRPKAILCISAHWFTHGEAVAMNDKPETIYDFYGFPEELYEIKYPAPGAPALAKEIAALSDDIQIDSNYGLDHGTWSVLHTMYPHADIPTLQVSVNADNSPIENYKIGQLLSKFRDEEVLIIGSGNIVHNLQLVDWNVTNGFTWADEFDNYIKQAILNGRHEDVIIYSNAGESSKKAFQWRDHFDPLLYVLGASEKDEPVQVFNDERTLGSISMTSYIIG</sequence>
<dbReference type="EC" id="1.13.11.-" evidence="7"/>
<dbReference type="InterPro" id="IPR004183">
    <property type="entry name" value="Xdiol_dOase_suB"/>
</dbReference>
<dbReference type="Gene3D" id="3.40.830.10">
    <property type="entry name" value="LigB-like"/>
    <property type="match status" value="1"/>
</dbReference>
<gene>
    <name evidence="7" type="ORF">J2S15_003543</name>
</gene>
<dbReference type="PIRSF" id="PIRSF006157">
    <property type="entry name" value="Doxgns_DODA"/>
    <property type="match status" value="1"/>
</dbReference>
<reference evidence="7 8" key="1">
    <citation type="submission" date="2023-07" db="EMBL/GenBank/DDBJ databases">
        <title>Genomic Encyclopedia of Type Strains, Phase IV (KMG-IV): sequencing the most valuable type-strain genomes for metagenomic binning, comparative biology and taxonomic classification.</title>
        <authorList>
            <person name="Goeker M."/>
        </authorList>
    </citation>
    <scope>NUCLEOTIDE SEQUENCE [LARGE SCALE GENOMIC DNA]</scope>
    <source>
        <strain evidence="7 8">DSM 16784</strain>
    </source>
</reference>
<evidence type="ECO:0000256" key="1">
    <source>
        <dbReference type="ARBA" id="ARBA00001947"/>
    </source>
</evidence>
<keyword evidence="4" id="KW-0862">Zinc</keyword>
<evidence type="ECO:0000313" key="7">
    <source>
        <dbReference type="EMBL" id="MDQ0362782.1"/>
    </source>
</evidence>
<dbReference type="PANTHER" id="PTHR30096:SF0">
    <property type="entry name" value="4,5-DOPA DIOXYGENASE EXTRADIOL-LIKE PROTEIN"/>
    <property type="match status" value="1"/>
</dbReference>
<evidence type="ECO:0000256" key="2">
    <source>
        <dbReference type="ARBA" id="ARBA00007581"/>
    </source>
</evidence>
<dbReference type="GO" id="GO:0051213">
    <property type="term" value="F:dioxygenase activity"/>
    <property type="evidence" value="ECO:0007669"/>
    <property type="project" value="UniProtKB-KW"/>
</dbReference>
<keyword evidence="5 7" id="KW-0560">Oxidoreductase</keyword>
<dbReference type="CDD" id="cd07363">
    <property type="entry name" value="45_DOPA_Dioxygenase"/>
    <property type="match status" value="1"/>
</dbReference>
<evidence type="ECO:0000256" key="5">
    <source>
        <dbReference type="ARBA" id="ARBA00023002"/>
    </source>
</evidence>
<accession>A0ABU0E7B8</accession>
<keyword evidence="3" id="KW-0479">Metal-binding</keyword>
<comment type="similarity">
    <text evidence="2">Belongs to the DODA-type extradiol aromatic ring-opening dioxygenase family.</text>
</comment>
<protein>
    <submittedName>
        <fullName evidence="7">4,5-DOPA dioxygenase extradiol</fullName>
        <ecNumber evidence="7">1.13.11.-</ecNumber>
    </submittedName>
</protein>
<proteinExistence type="inferred from homology"/>
<keyword evidence="8" id="KW-1185">Reference proteome</keyword>